<organism evidence="1">
    <name type="scientific">Arundo donax</name>
    <name type="common">Giant reed</name>
    <name type="synonym">Donax arundinaceus</name>
    <dbReference type="NCBI Taxonomy" id="35708"/>
    <lineage>
        <taxon>Eukaryota</taxon>
        <taxon>Viridiplantae</taxon>
        <taxon>Streptophyta</taxon>
        <taxon>Embryophyta</taxon>
        <taxon>Tracheophyta</taxon>
        <taxon>Spermatophyta</taxon>
        <taxon>Magnoliopsida</taxon>
        <taxon>Liliopsida</taxon>
        <taxon>Poales</taxon>
        <taxon>Poaceae</taxon>
        <taxon>PACMAD clade</taxon>
        <taxon>Arundinoideae</taxon>
        <taxon>Arundineae</taxon>
        <taxon>Arundo</taxon>
    </lineage>
</organism>
<protein>
    <submittedName>
        <fullName evidence="1">Uncharacterized protein</fullName>
    </submittedName>
</protein>
<dbReference type="EMBL" id="GBRH01253907">
    <property type="protein sequence ID" value="JAD43988.1"/>
    <property type="molecule type" value="Transcribed_RNA"/>
</dbReference>
<evidence type="ECO:0000313" key="1">
    <source>
        <dbReference type="EMBL" id="JAD43988.1"/>
    </source>
</evidence>
<reference evidence="1" key="2">
    <citation type="journal article" date="2015" name="Data Brief">
        <title>Shoot transcriptome of the giant reed, Arundo donax.</title>
        <authorList>
            <person name="Barrero R.A."/>
            <person name="Guerrero F.D."/>
            <person name="Moolhuijzen P."/>
            <person name="Goolsby J.A."/>
            <person name="Tidwell J."/>
            <person name="Bellgard S.E."/>
            <person name="Bellgard M.I."/>
        </authorList>
    </citation>
    <scope>NUCLEOTIDE SEQUENCE</scope>
    <source>
        <tissue evidence="1">Shoot tissue taken approximately 20 cm above the soil surface</tissue>
    </source>
</reference>
<sequence length="42" mass="4780">MPPARRLPATRRSDQGVFYLSLLHPSILSRHRHALSPCLQAE</sequence>
<accession>A0A0A9A1Z5</accession>
<proteinExistence type="predicted"/>
<dbReference type="AlphaFoldDB" id="A0A0A9A1Z5"/>
<reference evidence="1" key="1">
    <citation type="submission" date="2014-09" db="EMBL/GenBank/DDBJ databases">
        <authorList>
            <person name="Magalhaes I.L.F."/>
            <person name="Oliveira U."/>
            <person name="Santos F.R."/>
            <person name="Vidigal T.H.D.A."/>
            <person name="Brescovit A.D."/>
            <person name="Santos A.J."/>
        </authorList>
    </citation>
    <scope>NUCLEOTIDE SEQUENCE</scope>
    <source>
        <tissue evidence="1">Shoot tissue taken approximately 20 cm above the soil surface</tissue>
    </source>
</reference>
<name>A0A0A9A1Z5_ARUDO</name>